<dbReference type="EMBL" id="CP106982">
    <property type="protein sequence ID" value="UYF92632.1"/>
    <property type="molecule type" value="Genomic_DNA"/>
</dbReference>
<dbReference type="SUPFAM" id="SSF56024">
    <property type="entry name" value="Phospholipase D/nuclease"/>
    <property type="match status" value="1"/>
</dbReference>
<dbReference type="Gene3D" id="3.30.870.10">
    <property type="entry name" value="Endonuclease Chain A"/>
    <property type="match status" value="1"/>
</dbReference>
<dbReference type="RefSeq" id="WP_263507433.1">
    <property type="nucleotide sequence ID" value="NZ_CP106982.1"/>
</dbReference>
<sequence>MTRARFGLHSPLTLLHEWDNGPLREVLITGYTLDLVFIERHCVPIARALGARVTVLSDAHQPVHDAADVRYAGRTYQQGNVGCRGAFHPKLAVLVGDDDVWVAIGSGNPTTSGWGHNDELWLVIRSPRTVGPAALVDLAEWLRTLPSVVSMPSWIADTLHVLAESITPEQVDDSLPELSIVGNLHRPIIERLPQTRMRSLHLSAPFFDPASAAVAALTAQMTPEHVVVALQETVSWYNGATLVDATAAVPSVEFRFLDETRTSHGKLVEWQDSAATTALVGSANLSRAALLTSTLQGGNCELVAVHPVEHTLLPDGVGTAAADGMRTRSTMPSHPESRNRVPLTLLGARWQDDAILVELHTAAAGSITVEMSPTGAPGSWRRVDVIDAHIPGRVETVFRADESTGGAVRARIAEPDEYVTSVAFLTDVARCLPRQVDDGGPRLSRDYDIDDFINDPELADRLSNDLLRLMKTIGQHRAATPTPVPPARSPHETERADDRWGAWLDSVQRALGPTFAGLIFPKATPASRPETDTAVQWTIDDTEPVTDITDDENDEDVDPIADAGNDQQPPVIDPDQRAAWRTRSERLRSAVVAEHRRPPLELRMGVTRIYIDLLAAGVWGPDDEEWRWALADVLTSLPPRDRDDEKVPDTALTYTSSMIAVGLALLGQDTKMDGGYPEDVLWRSTWKRLRVWLPSARTEIIDDYLYVPSQSYARVADKVTIDSLIELAVEAAADPHAETRATLDAAGLTAQFRDGVWIGEANSGAVRKVAARIATIVGDPCAVIVAGTGKACAVLRVGATLVMGERTPAMWHVMTMPSSVSTPMSLLTGADGLPSSRKRIPLGTPNPDVISVADALGIDLAQLIEAVRRWG</sequence>
<dbReference type="GeneID" id="83622637"/>
<dbReference type="AlphaFoldDB" id="A0AA46PLH7"/>
<gene>
    <name evidence="1" type="ORF">OCS65_19425</name>
</gene>
<reference evidence="1" key="1">
    <citation type="submission" date="2022-09" db="EMBL/GenBank/DDBJ databases">
        <title>The genome sequence of Rhodococcus aetherivorans N1.</title>
        <authorList>
            <person name="Jiang W."/>
        </authorList>
    </citation>
    <scope>NUCLEOTIDE SEQUENCE</scope>
    <source>
        <strain evidence="1">N1</strain>
    </source>
</reference>
<dbReference type="Proteomes" id="UP001163947">
    <property type="component" value="Chromosome"/>
</dbReference>
<protein>
    <submittedName>
        <fullName evidence="1">Phospholipase D-like domain-containing protein</fullName>
    </submittedName>
</protein>
<evidence type="ECO:0000313" key="2">
    <source>
        <dbReference type="Proteomes" id="UP001163947"/>
    </source>
</evidence>
<proteinExistence type="predicted"/>
<name>A0AA46PLH7_9NOCA</name>
<organism evidence="1 2">
    <name type="scientific">Rhodococcus aetherivorans</name>
    <dbReference type="NCBI Taxonomy" id="191292"/>
    <lineage>
        <taxon>Bacteria</taxon>
        <taxon>Bacillati</taxon>
        <taxon>Actinomycetota</taxon>
        <taxon>Actinomycetes</taxon>
        <taxon>Mycobacteriales</taxon>
        <taxon>Nocardiaceae</taxon>
        <taxon>Rhodococcus</taxon>
    </lineage>
</organism>
<accession>A0AA46PLH7</accession>
<evidence type="ECO:0000313" key="1">
    <source>
        <dbReference type="EMBL" id="UYF92632.1"/>
    </source>
</evidence>